<dbReference type="InterPro" id="IPR011852">
    <property type="entry name" value="TRAP_TAXI"/>
</dbReference>
<dbReference type="Gene3D" id="3.40.190.10">
    <property type="entry name" value="Periplasmic binding protein-like II"/>
    <property type="match status" value="2"/>
</dbReference>
<evidence type="ECO:0000256" key="1">
    <source>
        <dbReference type="SAM" id="MobiDB-lite"/>
    </source>
</evidence>
<reference evidence="3" key="1">
    <citation type="submission" date="2022-05" db="EMBL/GenBank/DDBJ databases">
        <title>Comparative Genomics of Spacecraft Associated Microbes.</title>
        <authorList>
            <person name="Tran M.T."/>
            <person name="Wright A."/>
            <person name="Seuylemezian A."/>
            <person name="Eisen J."/>
            <person name="Coil D."/>
        </authorList>
    </citation>
    <scope>NUCLEOTIDE SEQUENCE</scope>
    <source>
        <strain evidence="3">214.1.1</strain>
    </source>
</reference>
<sequence>MKKSKLYLFVTLLVMAMLLVMTACGNDQAANENEAEAPAAENEASDESGEEAGEGETVFPDRMVVGASAPGGSFYTLGGVMGTLIDQELGIPASVEDTGGGVANVQLAHQGELTLGLTANFEAYDFYYEQGMDGFGTVAPIFNQGLQLVVNADSSIESWGDLEGANIALSRANTTHDIAGRAILETLGIEPNQIINAGNDDINSMFRDGRVDAMLLVSSFPTSAFSEVDVTTPLRLIPLAQDEVEQVIEANPYLGQITIPGGVYEGTPDDTLTVSVWSLFVAPKSVSDDVIYELTKIIYDNKSTFQDGVSAVTLDPEDVVELRAPLHPGALRYYEELEIEIPDQIKPE</sequence>
<evidence type="ECO:0000313" key="3">
    <source>
        <dbReference type="EMBL" id="MCM3713989.1"/>
    </source>
</evidence>
<gene>
    <name evidence="3" type="ORF">M3202_07810</name>
</gene>
<evidence type="ECO:0000313" key="4">
    <source>
        <dbReference type="Proteomes" id="UP001139179"/>
    </source>
</evidence>
<dbReference type="SUPFAM" id="SSF53850">
    <property type="entry name" value="Periplasmic binding protein-like II"/>
    <property type="match status" value="1"/>
</dbReference>
<organism evidence="3 4">
    <name type="scientific">Halalkalibacter oceani</name>
    <dbReference type="NCBI Taxonomy" id="1653776"/>
    <lineage>
        <taxon>Bacteria</taxon>
        <taxon>Bacillati</taxon>
        <taxon>Bacillota</taxon>
        <taxon>Bacilli</taxon>
        <taxon>Bacillales</taxon>
        <taxon>Bacillaceae</taxon>
        <taxon>Halalkalibacter</taxon>
    </lineage>
</organism>
<feature type="region of interest" description="Disordered" evidence="1">
    <location>
        <begin position="31"/>
        <end position="55"/>
    </location>
</feature>
<accession>A0A9X2IMK8</accession>
<feature type="compositionally biased region" description="Acidic residues" evidence="1">
    <location>
        <begin position="43"/>
        <end position="54"/>
    </location>
</feature>
<dbReference type="Pfam" id="PF16868">
    <property type="entry name" value="NMT1_3"/>
    <property type="match status" value="1"/>
</dbReference>
<dbReference type="EMBL" id="JAMBOL010000004">
    <property type="protein sequence ID" value="MCM3713989.1"/>
    <property type="molecule type" value="Genomic_DNA"/>
</dbReference>
<name>A0A9X2IMK8_9BACI</name>
<keyword evidence="2" id="KW-0732">Signal</keyword>
<protein>
    <submittedName>
        <fullName evidence="3">TAXI family TRAP transporter solute-binding subunit</fullName>
    </submittedName>
</protein>
<feature type="compositionally biased region" description="Low complexity" evidence="1">
    <location>
        <begin position="31"/>
        <end position="42"/>
    </location>
</feature>
<proteinExistence type="predicted"/>
<dbReference type="PANTHER" id="PTHR42941">
    <property type="entry name" value="SLL1037 PROTEIN"/>
    <property type="match status" value="1"/>
</dbReference>
<keyword evidence="4" id="KW-1185">Reference proteome</keyword>
<dbReference type="PANTHER" id="PTHR42941:SF1">
    <property type="entry name" value="SLL1037 PROTEIN"/>
    <property type="match status" value="1"/>
</dbReference>
<dbReference type="NCBIfam" id="TIGR02122">
    <property type="entry name" value="TRAP_TAXI"/>
    <property type="match status" value="1"/>
</dbReference>
<evidence type="ECO:0000256" key="2">
    <source>
        <dbReference type="SAM" id="SignalP"/>
    </source>
</evidence>
<comment type="caution">
    <text evidence="3">The sequence shown here is derived from an EMBL/GenBank/DDBJ whole genome shotgun (WGS) entry which is preliminary data.</text>
</comment>
<dbReference type="RefSeq" id="WP_251222787.1">
    <property type="nucleotide sequence ID" value="NZ_JAMBOL010000004.1"/>
</dbReference>
<feature type="signal peptide" evidence="2">
    <location>
        <begin position="1"/>
        <end position="29"/>
    </location>
</feature>
<dbReference type="Proteomes" id="UP001139179">
    <property type="component" value="Unassembled WGS sequence"/>
</dbReference>
<dbReference type="PROSITE" id="PS51257">
    <property type="entry name" value="PROKAR_LIPOPROTEIN"/>
    <property type="match status" value="1"/>
</dbReference>
<dbReference type="AlphaFoldDB" id="A0A9X2IMK8"/>
<feature type="chain" id="PRO_5040722532" evidence="2">
    <location>
        <begin position="30"/>
        <end position="348"/>
    </location>
</feature>